<evidence type="ECO:0000313" key="6">
    <source>
        <dbReference type="Proteomes" id="UP000002037"/>
    </source>
</evidence>
<dbReference type="PANTHER" id="PTHR24320:SF282">
    <property type="entry name" value="WW DOMAIN-CONTAINING OXIDOREDUCTASE"/>
    <property type="match status" value="1"/>
</dbReference>
<dbReference type="OrthoDB" id="191139at2759"/>
<dbReference type="eggNOG" id="KOG1208">
    <property type="taxonomic scope" value="Eukaryota"/>
</dbReference>
<gene>
    <name evidence="5" type="ORF">CTRG_04459</name>
</gene>
<protein>
    <submittedName>
        <fullName evidence="5">Uncharacterized protein</fullName>
    </submittedName>
</protein>
<dbReference type="AlphaFoldDB" id="C5MEG6"/>
<comment type="similarity">
    <text evidence="1 4">Belongs to the short-chain dehydrogenases/reductases (SDR) family.</text>
</comment>
<sequence length="328" mass="36536">MPFVNKSNFFKPESAPFYNPKDQRKVALITGGNSGIGWFTALHLYLHGYIVYVAGRTESKVLKAIEDIKVEAEKRKGSNPTGELNYIHIDLTDLSTVPKAVDQFSEKEQSLDILINNAGLMGVPYEVTKDDYEIQYQVNFVSHFLLTMKLIPFLENAAEKGVTPRIVNLASVGHNFEFKHIPPEKNKLNNFPNSIYTWVRYGLAKTSQIQFAKELAVKYPTILSLSVHPGVILGTELYNYWKNLPVIGLAAKGVFAAADKTIGVSVEEGSLASLRAALDPSLTLKENGSYFTTGGTIDNPSKIASNPEYAKETWTWNIEQLKKRGFLV</sequence>
<evidence type="ECO:0000256" key="3">
    <source>
        <dbReference type="ARBA" id="ARBA00023002"/>
    </source>
</evidence>
<evidence type="ECO:0000313" key="5">
    <source>
        <dbReference type="EMBL" id="EER31676.1"/>
    </source>
</evidence>
<dbReference type="InterPro" id="IPR002347">
    <property type="entry name" value="SDR_fam"/>
</dbReference>
<dbReference type="PANTHER" id="PTHR24320">
    <property type="entry name" value="RETINOL DEHYDROGENASE"/>
    <property type="match status" value="1"/>
</dbReference>
<dbReference type="EMBL" id="GG692400">
    <property type="protein sequence ID" value="EER31676.1"/>
    <property type="molecule type" value="Genomic_DNA"/>
</dbReference>
<evidence type="ECO:0000256" key="4">
    <source>
        <dbReference type="RuleBase" id="RU000363"/>
    </source>
</evidence>
<dbReference type="Gene3D" id="3.40.50.720">
    <property type="entry name" value="NAD(P)-binding Rossmann-like Domain"/>
    <property type="match status" value="1"/>
</dbReference>
<reference evidence="5 6" key="1">
    <citation type="journal article" date="2009" name="Nature">
        <title>Evolution of pathogenicity and sexual reproduction in eight Candida genomes.</title>
        <authorList>
            <person name="Butler G."/>
            <person name="Rasmussen M.D."/>
            <person name="Lin M.F."/>
            <person name="Santos M.A."/>
            <person name="Sakthikumar S."/>
            <person name="Munro C.A."/>
            <person name="Rheinbay E."/>
            <person name="Grabherr M."/>
            <person name="Forche A."/>
            <person name="Reedy J.L."/>
            <person name="Agrafioti I."/>
            <person name="Arnaud M.B."/>
            <person name="Bates S."/>
            <person name="Brown A.J."/>
            <person name="Brunke S."/>
            <person name="Costanzo M.C."/>
            <person name="Fitzpatrick D.A."/>
            <person name="de Groot P.W."/>
            <person name="Harris D."/>
            <person name="Hoyer L.L."/>
            <person name="Hube B."/>
            <person name="Klis F.M."/>
            <person name="Kodira C."/>
            <person name="Lennard N."/>
            <person name="Logue M.E."/>
            <person name="Martin R."/>
            <person name="Neiman A.M."/>
            <person name="Nikolaou E."/>
            <person name="Quail M.A."/>
            <person name="Quinn J."/>
            <person name="Santos M.C."/>
            <person name="Schmitzberger F.F."/>
            <person name="Sherlock G."/>
            <person name="Shah P."/>
            <person name="Silverstein K.A."/>
            <person name="Skrzypek M.S."/>
            <person name="Soll D."/>
            <person name="Staggs R."/>
            <person name="Stansfield I."/>
            <person name="Stumpf M.P."/>
            <person name="Sudbery P.E."/>
            <person name="Srikantha T."/>
            <person name="Zeng Q."/>
            <person name="Berman J."/>
            <person name="Berriman M."/>
            <person name="Heitman J."/>
            <person name="Gow N.A."/>
            <person name="Lorenz M.C."/>
            <person name="Birren B.W."/>
            <person name="Kellis M."/>
            <person name="Cuomo C.A."/>
        </authorList>
    </citation>
    <scope>NUCLEOTIDE SEQUENCE [LARGE SCALE GENOMIC DNA]</scope>
    <source>
        <strain evidence="6">ATCC MYA-3404 / T1</strain>
    </source>
</reference>
<dbReference type="GO" id="GO:0016491">
    <property type="term" value="F:oxidoreductase activity"/>
    <property type="evidence" value="ECO:0007669"/>
    <property type="project" value="UniProtKB-KW"/>
</dbReference>
<evidence type="ECO:0000256" key="2">
    <source>
        <dbReference type="ARBA" id="ARBA00022857"/>
    </source>
</evidence>
<evidence type="ECO:0000256" key="1">
    <source>
        <dbReference type="ARBA" id="ARBA00006484"/>
    </source>
</evidence>
<keyword evidence="2" id="KW-0521">NADP</keyword>
<dbReference type="STRING" id="294747.C5MEG6"/>
<keyword evidence="3" id="KW-0560">Oxidoreductase</keyword>
<accession>C5MEG6</accession>
<dbReference type="PRINTS" id="PR00081">
    <property type="entry name" value="GDHRDH"/>
</dbReference>
<dbReference type="KEGG" id="ctp:CTRG_04459"/>
<dbReference type="VEuPathDB" id="FungiDB:CTRG_04459"/>
<dbReference type="Pfam" id="PF00106">
    <property type="entry name" value="adh_short"/>
    <property type="match status" value="1"/>
</dbReference>
<dbReference type="RefSeq" id="XP_002550161.1">
    <property type="nucleotide sequence ID" value="XM_002550115.1"/>
</dbReference>
<keyword evidence="6" id="KW-1185">Reference proteome</keyword>
<dbReference type="SUPFAM" id="SSF51735">
    <property type="entry name" value="NAD(P)-binding Rossmann-fold domains"/>
    <property type="match status" value="1"/>
</dbReference>
<dbReference type="HOGENOM" id="CLU_010194_44_6_1"/>
<proteinExistence type="inferred from homology"/>
<organism evidence="5 6">
    <name type="scientific">Candida tropicalis (strain ATCC MYA-3404 / T1)</name>
    <name type="common">Yeast</name>
    <dbReference type="NCBI Taxonomy" id="294747"/>
    <lineage>
        <taxon>Eukaryota</taxon>
        <taxon>Fungi</taxon>
        <taxon>Dikarya</taxon>
        <taxon>Ascomycota</taxon>
        <taxon>Saccharomycotina</taxon>
        <taxon>Pichiomycetes</taxon>
        <taxon>Debaryomycetaceae</taxon>
        <taxon>Candida/Lodderomyces clade</taxon>
        <taxon>Candida</taxon>
    </lineage>
</organism>
<dbReference type="InterPro" id="IPR036291">
    <property type="entry name" value="NAD(P)-bd_dom_sf"/>
</dbReference>
<dbReference type="GeneID" id="8298692"/>
<name>C5MEG6_CANTT</name>
<dbReference type="PRINTS" id="PR00080">
    <property type="entry name" value="SDRFAMILY"/>
</dbReference>
<dbReference type="Proteomes" id="UP000002037">
    <property type="component" value="Unassembled WGS sequence"/>
</dbReference>